<dbReference type="Gene3D" id="3.40.50.300">
    <property type="entry name" value="P-loop containing nucleotide triphosphate hydrolases"/>
    <property type="match status" value="1"/>
</dbReference>
<evidence type="ECO:0000313" key="2">
    <source>
        <dbReference type="Proteomes" id="UP001501303"/>
    </source>
</evidence>
<dbReference type="InterPro" id="IPR027417">
    <property type="entry name" value="P-loop_NTPase"/>
</dbReference>
<sequence length="377" mass="39882">MTPASKREITIAVQGATVAVASPHTEVTDWVASYFGPWWPAARGDTVAFTVVAREEPVRYEAVTVAVTQSGFEETGYPRVPTRYARYGDGTVYAVAPEDRIAYRWSPGRRRMTVYGSKTLVDPLARATARVSRELIRAQLIDQGWCLLHASAAVLPGGQAVLVLGNRGAGKTTTAFCLTTVGAELLANDRVFARPAPDGDGVELLAWPSGAAVGLGLMNALGWTRIAARRLAQGMVPHTSQDGEVTAALHGEWTDPVLGGDGRELKAHLRPEEFAWYGVRTVATGRVATALFPRVEAGATPHLVEGGPPPDVEPGHFMTGSQEDSYPDVFGLTGGRGAGQPGARAALCTALASMPRRRLVLGHDIGANAAFVAGLLP</sequence>
<dbReference type="EMBL" id="BAAAMJ010000007">
    <property type="protein sequence ID" value="GAA1899479.1"/>
    <property type="molecule type" value="Genomic_DNA"/>
</dbReference>
<dbReference type="Proteomes" id="UP001501303">
    <property type="component" value="Unassembled WGS sequence"/>
</dbReference>
<proteinExistence type="predicted"/>
<protein>
    <recommendedName>
        <fullName evidence="3">Serine kinase</fullName>
    </recommendedName>
</protein>
<comment type="caution">
    <text evidence="1">The sequence shown here is derived from an EMBL/GenBank/DDBJ whole genome shotgun (WGS) entry which is preliminary data.</text>
</comment>
<accession>A0ABN2NSQ0</accession>
<dbReference type="RefSeq" id="WP_344258683.1">
    <property type="nucleotide sequence ID" value="NZ_BAAAMJ010000007.1"/>
</dbReference>
<keyword evidence="2" id="KW-1185">Reference proteome</keyword>
<name>A0ABN2NSQ0_9ACTN</name>
<organism evidence="1 2">
    <name type="scientific">Streptomyces sodiiphilus</name>
    <dbReference type="NCBI Taxonomy" id="226217"/>
    <lineage>
        <taxon>Bacteria</taxon>
        <taxon>Bacillati</taxon>
        <taxon>Actinomycetota</taxon>
        <taxon>Actinomycetes</taxon>
        <taxon>Kitasatosporales</taxon>
        <taxon>Streptomycetaceae</taxon>
        <taxon>Streptomyces</taxon>
    </lineage>
</organism>
<dbReference type="SUPFAM" id="SSF53795">
    <property type="entry name" value="PEP carboxykinase-like"/>
    <property type="match status" value="1"/>
</dbReference>
<reference evidence="1 2" key="1">
    <citation type="journal article" date="2019" name="Int. J. Syst. Evol. Microbiol.">
        <title>The Global Catalogue of Microorganisms (GCM) 10K type strain sequencing project: providing services to taxonomists for standard genome sequencing and annotation.</title>
        <authorList>
            <consortium name="The Broad Institute Genomics Platform"/>
            <consortium name="The Broad Institute Genome Sequencing Center for Infectious Disease"/>
            <person name="Wu L."/>
            <person name="Ma J."/>
        </authorList>
    </citation>
    <scope>NUCLEOTIDE SEQUENCE [LARGE SCALE GENOMIC DNA]</scope>
    <source>
        <strain evidence="1 2">JCM 13581</strain>
    </source>
</reference>
<gene>
    <name evidence="1" type="ORF">GCM10009716_06630</name>
</gene>
<evidence type="ECO:0008006" key="3">
    <source>
        <dbReference type="Google" id="ProtNLM"/>
    </source>
</evidence>
<evidence type="ECO:0000313" key="1">
    <source>
        <dbReference type="EMBL" id="GAA1899479.1"/>
    </source>
</evidence>